<reference evidence="1" key="1">
    <citation type="submission" date="2017-07" db="EMBL/GenBank/DDBJ databases">
        <authorList>
            <person name="Mikheyev A."/>
            <person name="Grau M."/>
        </authorList>
    </citation>
    <scope>NUCLEOTIDE SEQUENCE</scope>
    <source>
        <tissue evidence="1">Venom_gland</tissue>
    </source>
</reference>
<sequence>MSSLQLLLPPHPTLTTQELHMLSILRRPLQQLQLMTSIPTRLRQLLQDMSLLGDMAMQSSNLSLQQRLEQLQLQQLLLANTSHSNCKQIVCNSRWTWQESILCYYSYQFTFKPSSRNN</sequence>
<proteinExistence type="predicted"/>
<evidence type="ECO:0000313" key="1">
    <source>
        <dbReference type="EMBL" id="LAA81747.1"/>
    </source>
</evidence>
<dbReference type="EMBL" id="IACK01083868">
    <property type="protein sequence ID" value="LAA81750.1"/>
    <property type="molecule type" value="Transcribed_RNA"/>
</dbReference>
<dbReference type="EMBL" id="IACK01083867">
    <property type="protein sequence ID" value="LAA81749.1"/>
    <property type="molecule type" value="Transcribed_RNA"/>
</dbReference>
<reference evidence="1" key="2">
    <citation type="submission" date="2017-11" db="EMBL/GenBank/DDBJ databases">
        <title>Coralsnake Venomics: Analyses of Venom Gland Transcriptomes and Proteomes of Six Brazilian Taxa.</title>
        <authorList>
            <person name="Aird S.D."/>
            <person name="Jorge da Silva N."/>
            <person name="Qiu L."/>
            <person name="Villar-Briones A."/>
            <person name="Aparecida-Saddi V."/>
            <person name="Campos-Telles M.P."/>
            <person name="Grau M."/>
            <person name="Mikheyev A.S."/>
        </authorList>
    </citation>
    <scope>NUCLEOTIDE SEQUENCE</scope>
    <source>
        <tissue evidence="1">Venom_gland</tissue>
    </source>
</reference>
<organism evidence="1">
    <name type="scientific">Micrurus lemniscatus lemniscatus</name>
    <dbReference type="NCBI Taxonomy" id="129467"/>
    <lineage>
        <taxon>Eukaryota</taxon>
        <taxon>Metazoa</taxon>
        <taxon>Chordata</taxon>
        <taxon>Craniata</taxon>
        <taxon>Vertebrata</taxon>
        <taxon>Euteleostomi</taxon>
        <taxon>Lepidosauria</taxon>
        <taxon>Squamata</taxon>
        <taxon>Bifurcata</taxon>
        <taxon>Unidentata</taxon>
        <taxon>Episquamata</taxon>
        <taxon>Toxicofera</taxon>
        <taxon>Serpentes</taxon>
        <taxon>Colubroidea</taxon>
        <taxon>Elapidae</taxon>
        <taxon>Elapinae</taxon>
        <taxon>Micrurus</taxon>
    </lineage>
</organism>
<accession>A0A2D4IC18</accession>
<protein>
    <submittedName>
        <fullName evidence="1">Uncharacterized protein</fullName>
    </submittedName>
</protein>
<dbReference type="EMBL" id="IACK01083866">
    <property type="protein sequence ID" value="LAA81747.1"/>
    <property type="molecule type" value="Transcribed_RNA"/>
</dbReference>
<name>A0A2D4IC18_MICLE</name>
<dbReference type="AlphaFoldDB" id="A0A2D4IC18"/>